<feature type="binding site" evidence="12">
    <location>
        <position position="11"/>
    </location>
    <ligand>
        <name>ATP</name>
        <dbReference type="ChEBI" id="CHEBI:30616"/>
    </ligand>
</feature>
<keyword evidence="6" id="KW-0479">Metal-binding</keyword>
<dbReference type="InterPro" id="IPR023005">
    <property type="entry name" value="Nucleoside_diP_kinase_AS"/>
</dbReference>
<keyword evidence="10" id="KW-0460">Magnesium</keyword>
<feature type="binding site" evidence="12">
    <location>
        <position position="104"/>
    </location>
    <ligand>
        <name>ATP</name>
        <dbReference type="ChEBI" id="CHEBI:30616"/>
    </ligand>
</feature>
<dbReference type="EMBL" id="CAMKVN010000017">
    <property type="protein sequence ID" value="CAI2161895.1"/>
    <property type="molecule type" value="Genomic_DNA"/>
</dbReference>
<dbReference type="Proteomes" id="UP001153678">
    <property type="component" value="Unassembled WGS sequence"/>
</dbReference>
<comment type="similarity">
    <text evidence="1 12 13">Belongs to the NDK family.</text>
</comment>
<evidence type="ECO:0000256" key="11">
    <source>
        <dbReference type="ARBA" id="ARBA00023080"/>
    </source>
</evidence>
<evidence type="ECO:0000256" key="13">
    <source>
        <dbReference type="RuleBase" id="RU004011"/>
    </source>
</evidence>
<feature type="domain" description="FDX-ACB" evidence="15">
    <location>
        <begin position="339"/>
        <end position="433"/>
    </location>
</feature>
<evidence type="ECO:0000256" key="9">
    <source>
        <dbReference type="ARBA" id="ARBA00022840"/>
    </source>
</evidence>
<keyword evidence="5 14" id="KW-0808">Transferase</keyword>
<feature type="binding site" evidence="12">
    <location>
        <position position="114"/>
    </location>
    <ligand>
        <name>ATP</name>
        <dbReference type="ChEBI" id="CHEBI:30616"/>
    </ligand>
</feature>
<dbReference type="SUPFAM" id="SSF55681">
    <property type="entry name" value="Class II aaRS and biotin synthetases"/>
    <property type="match status" value="1"/>
</dbReference>
<dbReference type="PROSITE" id="PS51374">
    <property type="entry name" value="NDPK_LIKE"/>
    <property type="match status" value="1"/>
</dbReference>
<feature type="binding site" evidence="12">
    <location>
        <position position="87"/>
    </location>
    <ligand>
        <name>ATP</name>
        <dbReference type="ChEBI" id="CHEBI:30616"/>
    </ligand>
</feature>
<evidence type="ECO:0000256" key="8">
    <source>
        <dbReference type="ARBA" id="ARBA00022777"/>
    </source>
</evidence>
<keyword evidence="7 14" id="KW-0547">Nucleotide-binding</keyword>
<evidence type="ECO:0000256" key="3">
    <source>
        <dbReference type="ARBA" id="ARBA00017632"/>
    </source>
</evidence>
<dbReference type="GO" id="GO:0006228">
    <property type="term" value="P:UTP biosynthetic process"/>
    <property type="evidence" value="ECO:0007669"/>
    <property type="project" value="InterPro"/>
</dbReference>
<dbReference type="InterPro" id="IPR036850">
    <property type="entry name" value="NDK-like_dom_sf"/>
</dbReference>
<dbReference type="InterPro" id="IPR036690">
    <property type="entry name" value="Fdx_antiC-bd_sf"/>
</dbReference>
<dbReference type="InterPro" id="IPR034907">
    <property type="entry name" value="NDK-like_dom"/>
</dbReference>
<dbReference type="SMART" id="SM00562">
    <property type="entry name" value="NDK"/>
    <property type="match status" value="1"/>
</dbReference>
<keyword evidence="11" id="KW-0546">Nucleotide metabolism</keyword>
<accession>A0A9W4SAW3</accession>
<evidence type="ECO:0000256" key="12">
    <source>
        <dbReference type="PROSITE-ProRule" id="PRU00706"/>
    </source>
</evidence>
<dbReference type="CDD" id="cd04413">
    <property type="entry name" value="NDPk_I"/>
    <property type="match status" value="1"/>
</dbReference>
<evidence type="ECO:0000256" key="6">
    <source>
        <dbReference type="ARBA" id="ARBA00022723"/>
    </source>
</evidence>
<comment type="catalytic activity">
    <reaction evidence="14">
        <text>a 2'-deoxyribonucleoside 5'-diphosphate + ATP = a 2'-deoxyribonucleoside 5'-triphosphate + ADP</text>
        <dbReference type="Rhea" id="RHEA:44640"/>
        <dbReference type="ChEBI" id="CHEBI:30616"/>
        <dbReference type="ChEBI" id="CHEBI:61560"/>
        <dbReference type="ChEBI" id="CHEBI:73316"/>
        <dbReference type="ChEBI" id="CHEBI:456216"/>
        <dbReference type="EC" id="2.7.4.6"/>
    </reaction>
</comment>
<dbReference type="OrthoDB" id="2162449at2759"/>
<name>A0A9W4SAW3_9GLOM</name>
<dbReference type="SUPFAM" id="SSF54991">
    <property type="entry name" value="Anticodon-binding domain of PheRS"/>
    <property type="match status" value="1"/>
</dbReference>
<dbReference type="PANTHER" id="PTHR46161">
    <property type="entry name" value="NUCLEOSIDE DIPHOSPHATE KINASE"/>
    <property type="match status" value="1"/>
</dbReference>
<dbReference type="PROSITE" id="PS51447">
    <property type="entry name" value="FDX_ACB"/>
    <property type="match status" value="1"/>
</dbReference>
<evidence type="ECO:0000256" key="1">
    <source>
        <dbReference type="ARBA" id="ARBA00008142"/>
    </source>
</evidence>
<dbReference type="GO" id="GO:0006183">
    <property type="term" value="P:GTP biosynthetic process"/>
    <property type="evidence" value="ECO:0007669"/>
    <property type="project" value="InterPro"/>
</dbReference>
<evidence type="ECO:0000256" key="2">
    <source>
        <dbReference type="ARBA" id="ARBA00012966"/>
    </source>
</evidence>
<evidence type="ECO:0000256" key="4">
    <source>
        <dbReference type="ARBA" id="ARBA00022490"/>
    </source>
</evidence>
<dbReference type="Gene3D" id="3.30.70.141">
    <property type="entry name" value="Nucleoside diphosphate kinase-like domain"/>
    <property type="match status" value="1"/>
</dbReference>
<dbReference type="GO" id="GO:0005524">
    <property type="term" value="F:ATP binding"/>
    <property type="evidence" value="ECO:0007669"/>
    <property type="project" value="UniProtKB-KW"/>
</dbReference>
<dbReference type="SUPFAM" id="SSF54919">
    <property type="entry name" value="Nucleoside diphosphate kinase, NDK"/>
    <property type="match status" value="1"/>
</dbReference>
<proteinExistence type="inferred from homology"/>
<organism evidence="16 17">
    <name type="scientific">Funneliformis geosporum</name>
    <dbReference type="NCBI Taxonomy" id="1117311"/>
    <lineage>
        <taxon>Eukaryota</taxon>
        <taxon>Fungi</taxon>
        <taxon>Fungi incertae sedis</taxon>
        <taxon>Mucoromycota</taxon>
        <taxon>Glomeromycotina</taxon>
        <taxon>Glomeromycetes</taxon>
        <taxon>Glomerales</taxon>
        <taxon>Glomeraceae</taxon>
        <taxon>Funneliformis</taxon>
    </lineage>
</organism>
<keyword evidence="9 14" id="KW-0067">ATP-binding</keyword>
<dbReference type="Pfam" id="PF17759">
    <property type="entry name" value="tRNA_synthFbeta"/>
    <property type="match status" value="1"/>
</dbReference>
<dbReference type="EC" id="2.7.4.6" evidence="2 14"/>
<feature type="binding site" evidence="12">
    <location>
        <position position="59"/>
    </location>
    <ligand>
        <name>ATP</name>
        <dbReference type="ChEBI" id="CHEBI:30616"/>
    </ligand>
</feature>
<dbReference type="Pfam" id="PF00334">
    <property type="entry name" value="NDK"/>
    <property type="match status" value="1"/>
</dbReference>
<evidence type="ECO:0000256" key="5">
    <source>
        <dbReference type="ARBA" id="ARBA00022679"/>
    </source>
</evidence>
<evidence type="ECO:0000313" key="16">
    <source>
        <dbReference type="EMBL" id="CAI2161895.1"/>
    </source>
</evidence>
<dbReference type="SMART" id="SM00896">
    <property type="entry name" value="FDX-ACB"/>
    <property type="match status" value="1"/>
</dbReference>
<dbReference type="FunFam" id="3.30.70.141:FF:000003">
    <property type="entry name" value="Nucleoside diphosphate kinase"/>
    <property type="match status" value="1"/>
</dbReference>
<dbReference type="InterPro" id="IPR005121">
    <property type="entry name" value="Fdx_antiC-bd"/>
</dbReference>
<dbReference type="GO" id="GO:0006241">
    <property type="term" value="P:CTP biosynthetic process"/>
    <property type="evidence" value="ECO:0007669"/>
    <property type="project" value="InterPro"/>
</dbReference>
<keyword evidence="8 14" id="KW-0418">Kinase</keyword>
<keyword evidence="4" id="KW-0963">Cytoplasm</keyword>
<evidence type="ECO:0000259" key="15">
    <source>
        <dbReference type="PROSITE" id="PS51447"/>
    </source>
</evidence>
<dbReference type="GO" id="GO:0046872">
    <property type="term" value="F:metal ion binding"/>
    <property type="evidence" value="ECO:0007669"/>
    <property type="project" value="UniProtKB-KW"/>
</dbReference>
<sequence length="434" mass="49849">MSLERTLSIIKPDASRMNLIGEIINMLEKKGLKIIGMKMVRLTSQHAEIFYHEHREKSFFKDMVNFMCGSPVVVMCLEGENAIKLNREIMGATNPHEAKVGTIRKMYGESIDANAVHGSDSPQAVEREIKLFFKEEEIFSQQPLITQCFRCKQVIGIKFVPPLKTYSHKNTNCGWQEIITYSLISEEMKMKFGKQEKEFFQLLMPKSEYHKYYRLKLVPSHLKTINYNLAHGNKNLFFFEISSVASPTGQEELLILSGTGKIINQPLHQLIQELDFYGIKGVAEIRLRKEKVGFVGRLCPKIVQNYQINQPVLVAQLSLSKIFDYLANFAPQTVYRPVASFPTSEKDLSFIFPKNADYNEIICEIKNIGGGNLQEVNLFDTYRSDEMVKAGQKSMTFRLTFQSLLGTLKNQEIEKITNSVRERIERIFAAKLRD</sequence>
<dbReference type="InterPro" id="IPR045864">
    <property type="entry name" value="aa-tRNA-synth_II/BPL/LPL"/>
</dbReference>
<dbReference type="PROSITE" id="PS00469">
    <property type="entry name" value="NDPK"/>
    <property type="match status" value="1"/>
</dbReference>
<feature type="active site" description="Pros-phosphohistidine intermediate" evidence="12">
    <location>
        <position position="117"/>
    </location>
</feature>
<evidence type="ECO:0000313" key="17">
    <source>
        <dbReference type="Proteomes" id="UP001153678"/>
    </source>
</evidence>
<dbReference type="InterPro" id="IPR041616">
    <property type="entry name" value="PheRS_beta_core"/>
</dbReference>
<evidence type="ECO:0000256" key="14">
    <source>
        <dbReference type="RuleBase" id="RU004013"/>
    </source>
</evidence>
<keyword evidence="17" id="KW-1185">Reference proteome</keyword>
<dbReference type="Gene3D" id="3.30.930.10">
    <property type="entry name" value="Bira Bifunctional Protein, Domain 2"/>
    <property type="match status" value="2"/>
</dbReference>
<dbReference type="PANTHER" id="PTHR46161:SF3">
    <property type="entry name" value="NUCLEOSIDE DIPHOSPHATE KINASE DDB_G0292928-RELATED"/>
    <property type="match status" value="1"/>
</dbReference>
<feature type="binding site" evidence="12">
    <location>
        <position position="93"/>
    </location>
    <ligand>
        <name>ATP</name>
        <dbReference type="ChEBI" id="CHEBI:30616"/>
    </ligand>
</feature>
<evidence type="ECO:0000256" key="7">
    <source>
        <dbReference type="ARBA" id="ARBA00022741"/>
    </source>
</evidence>
<reference evidence="16" key="1">
    <citation type="submission" date="2022-08" db="EMBL/GenBank/DDBJ databases">
        <authorList>
            <person name="Kallberg Y."/>
            <person name="Tangrot J."/>
            <person name="Rosling A."/>
        </authorList>
    </citation>
    <scope>NUCLEOTIDE SEQUENCE</scope>
    <source>
        <strain evidence="16">Wild A</strain>
    </source>
</reference>
<evidence type="ECO:0000256" key="10">
    <source>
        <dbReference type="ARBA" id="ARBA00022842"/>
    </source>
</evidence>
<dbReference type="HAMAP" id="MF_00451">
    <property type="entry name" value="NDP_kinase"/>
    <property type="match status" value="1"/>
</dbReference>
<dbReference type="Pfam" id="PF03147">
    <property type="entry name" value="FDX-ACB"/>
    <property type="match status" value="1"/>
</dbReference>
<dbReference type="PRINTS" id="PR01243">
    <property type="entry name" value="NUCDPKINASE"/>
</dbReference>
<dbReference type="Gene3D" id="3.30.70.380">
    <property type="entry name" value="Ferrodoxin-fold anticodon-binding domain"/>
    <property type="match status" value="1"/>
</dbReference>
<gene>
    <name evidence="16" type="ORF">FWILDA_LOCUS281</name>
</gene>
<dbReference type="InterPro" id="IPR001564">
    <property type="entry name" value="Nucleoside_diP_kinase"/>
</dbReference>
<dbReference type="AlphaFoldDB" id="A0A9W4SAW3"/>
<protein>
    <recommendedName>
        <fullName evidence="3 14">Nucleoside diphosphate kinase</fullName>
        <ecNumber evidence="2 14">2.7.4.6</ecNumber>
    </recommendedName>
</protein>
<dbReference type="NCBIfam" id="NF001908">
    <property type="entry name" value="PRK00668.1"/>
    <property type="match status" value="1"/>
</dbReference>
<comment type="caution">
    <text evidence="16">The sequence shown here is derived from an EMBL/GenBank/DDBJ whole genome shotgun (WGS) entry which is preliminary data.</text>
</comment>
<dbReference type="GO" id="GO:0004550">
    <property type="term" value="F:nucleoside diphosphate kinase activity"/>
    <property type="evidence" value="ECO:0007669"/>
    <property type="project" value="UniProtKB-EC"/>
</dbReference>